<keyword evidence="4" id="KW-1185">Reference proteome</keyword>
<keyword evidence="2" id="KW-0472">Membrane</keyword>
<name>A0A1N7EDC7_9GAMM</name>
<evidence type="ECO:0000256" key="2">
    <source>
        <dbReference type="SAM" id="Phobius"/>
    </source>
</evidence>
<feature type="transmembrane region" description="Helical" evidence="2">
    <location>
        <begin position="315"/>
        <end position="334"/>
    </location>
</feature>
<dbReference type="Proteomes" id="UP000187495">
    <property type="component" value="Unassembled WGS sequence"/>
</dbReference>
<evidence type="ECO:0000313" key="3">
    <source>
        <dbReference type="EMBL" id="SIR86087.1"/>
    </source>
</evidence>
<protein>
    <submittedName>
        <fullName evidence="3">Uncharacterized protein</fullName>
    </submittedName>
</protein>
<feature type="region of interest" description="Disordered" evidence="1">
    <location>
        <begin position="1"/>
        <end position="32"/>
    </location>
</feature>
<gene>
    <name evidence="3" type="ORF">SAMN02745664_10474</name>
</gene>
<feature type="transmembrane region" description="Helical" evidence="2">
    <location>
        <begin position="223"/>
        <end position="241"/>
    </location>
</feature>
<evidence type="ECO:0000256" key="1">
    <source>
        <dbReference type="SAM" id="MobiDB-lite"/>
    </source>
</evidence>
<feature type="transmembrane region" description="Helical" evidence="2">
    <location>
        <begin position="168"/>
        <end position="187"/>
    </location>
</feature>
<organism evidence="3 4">
    <name type="scientific">Moraxella cuniculi DSM 21768</name>
    <dbReference type="NCBI Taxonomy" id="1122245"/>
    <lineage>
        <taxon>Bacteria</taxon>
        <taxon>Pseudomonadati</taxon>
        <taxon>Pseudomonadota</taxon>
        <taxon>Gammaproteobacteria</taxon>
        <taxon>Moraxellales</taxon>
        <taxon>Moraxellaceae</taxon>
        <taxon>Moraxella</taxon>
    </lineage>
</organism>
<feature type="transmembrane region" description="Helical" evidence="2">
    <location>
        <begin position="280"/>
        <end position="303"/>
    </location>
</feature>
<evidence type="ECO:0000313" key="4">
    <source>
        <dbReference type="Proteomes" id="UP000187495"/>
    </source>
</evidence>
<feature type="transmembrane region" description="Helical" evidence="2">
    <location>
        <begin position="247"/>
        <end position="268"/>
    </location>
</feature>
<keyword evidence="2" id="KW-0812">Transmembrane</keyword>
<reference evidence="4" key="1">
    <citation type="submission" date="2017-01" db="EMBL/GenBank/DDBJ databases">
        <authorList>
            <person name="Varghese N."/>
            <person name="Submissions S."/>
        </authorList>
    </citation>
    <scope>NUCLEOTIDE SEQUENCE [LARGE SCALE GENOMIC DNA]</scope>
    <source>
        <strain evidence="4">DSM 21768</strain>
    </source>
</reference>
<accession>A0A1N7EDC7</accession>
<dbReference type="AlphaFoldDB" id="A0A1N7EDC7"/>
<dbReference type="RefSeq" id="WP_076554932.1">
    <property type="nucleotide sequence ID" value="NZ_FTNU01000004.1"/>
</dbReference>
<sequence>MNASDEQNSINQQLDNLEHQPSQPKTATNEPINSVKKCSSMGRILEMLIKFLSLLMAIAVVIGGLNVYSYLTAINQKSLFASTVGLSESFIAILVAYFIFSLMMAVGFLSPFLSHVLLLGIYFDEQKQNTKRAVGNQINKQSVFNFHPRLKQLSLTIKLSLSNKSNKAKFFLVGFLLSITPILLIIIPLLPVLFFAICLPLIVIKILFFGEKRALSLDTLSKFIHWNLFLCTLIFALAVYFDSEWLLNLTVAFFALSSFCYTIHFIKNKYGCRELLLKKILFVLAPPVFLVVSLLLFFELVVFPTNSILEKDRSWIFYIVSVVLYGLSCLFSHLSASDYTENKQYDTPEYNITLLVLGLSFVPSLVYTLYVMFFANYNILLYASRFIERPQDSAWYLVHNSNAMIDTINGFTKSDIEKYKQSFEPISWSKFCKEDAFTGTNIANPRPNAALYGYMAWNLGVTKVFCPQSVDFFDGSENKKAKSAQCLVIEGKYLQPVSEGFLFNDK</sequence>
<dbReference type="EMBL" id="FTNU01000004">
    <property type="protein sequence ID" value="SIR86087.1"/>
    <property type="molecule type" value="Genomic_DNA"/>
</dbReference>
<proteinExistence type="predicted"/>
<keyword evidence="2" id="KW-1133">Transmembrane helix</keyword>
<feature type="transmembrane region" description="Helical" evidence="2">
    <location>
        <begin position="90"/>
        <end position="123"/>
    </location>
</feature>
<feature type="transmembrane region" description="Helical" evidence="2">
    <location>
        <begin position="47"/>
        <end position="70"/>
    </location>
</feature>
<feature type="transmembrane region" description="Helical" evidence="2">
    <location>
        <begin position="354"/>
        <end position="375"/>
    </location>
</feature>